<feature type="transmembrane region" description="Helical" evidence="2">
    <location>
        <begin position="51"/>
        <end position="72"/>
    </location>
</feature>
<feature type="transmembrane region" description="Helical" evidence="2">
    <location>
        <begin position="12"/>
        <end position="31"/>
    </location>
</feature>
<feature type="compositionally biased region" description="Basic and acidic residues" evidence="1">
    <location>
        <begin position="140"/>
        <end position="150"/>
    </location>
</feature>
<evidence type="ECO:0000256" key="2">
    <source>
        <dbReference type="SAM" id="Phobius"/>
    </source>
</evidence>
<dbReference type="InterPro" id="IPR011646">
    <property type="entry name" value="KAP_P-loop"/>
</dbReference>
<evidence type="ECO:0000313" key="4">
    <source>
        <dbReference type="EMBL" id="MST85772.1"/>
    </source>
</evidence>
<evidence type="ECO:0000259" key="3">
    <source>
        <dbReference type="Pfam" id="PF07693"/>
    </source>
</evidence>
<gene>
    <name evidence="4" type="ORF">FYJ73_14045</name>
</gene>
<name>A0A7K0KIW1_9BACT</name>
<reference evidence="4 5" key="1">
    <citation type="submission" date="2019-08" db="EMBL/GenBank/DDBJ databases">
        <title>In-depth cultivation of the pig gut microbiome towards novel bacterial diversity and tailored functional studies.</title>
        <authorList>
            <person name="Wylensek D."/>
            <person name="Hitch T.C.A."/>
            <person name="Clavel T."/>
        </authorList>
    </citation>
    <scope>NUCLEOTIDE SEQUENCE [LARGE SCALE GENOMIC DNA]</scope>
    <source>
        <strain evidence="4 5">LKV-178-WT-2A</strain>
    </source>
</reference>
<feature type="transmembrane region" description="Helical" evidence="2">
    <location>
        <begin position="84"/>
        <end position="103"/>
    </location>
</feature>
<keyword evidence="2" id="KW-0812">Transmembrane</keyword>
<dbReference type="AlphaFoldDB" id="A0A7K0KIW1"/>
<protein>
    <recommendedName>
        <fullName evidence="3">KAP NTPase domain-containing protein</fullName>
    </recommendedName>
</protein>
<evidence type="ECO:0000256" key="1">
    <source>
        <dbReference type="SAM" id="MobiDB-lite"/>
    </source>
</evidence>
<dbReference type="Pfam" id="PF07693">
    <property type="entry name" value="KAP_NTPase"/>
    <property type="match status" value="1"/>
</dbReference>
<accession>A0A7K0KIW1</accession>
<proteinExistence type="predicted"/>
<sequence>MMSTGSQHNSSLSLWTILLSIMAILFNEPLYTSLTSIGWIETVYKELKPSLNSDILVLVALVTSLLICDNAVQRLRGNAAAKSIAVLLPVLVTVICFRVFHSAEYTPFYLFPGIKYADVPAVVIMLCLYESLANIGKSDKAEQIPDDGNKQQESPGLLFDDNNAKDILGRMASVGRHAELLISDNNKGGAFGVAVTGGWGTGKSWYMSALKSELEKHNATCISFKPWLYSEKELTPTFCKLLDKTLRGNDIDTSDLKALAGDLLMETGSIGKLSSYFIRLHTSTTREELIENIKSELIRHKKPVFVLMDECDRLSKNELLKVFSLIRNICDFPYICYILSYDKQKIDIILKDAGGLEYAAKMIDITINLENISNAVIKDKLSKEFNSKLNKENIAESFESIDFSKYLPTLRQFKRFWNQLFRDYKDQQVIFDKLFLCTSDWIILELIKYRNNKLYSILRDEPGKILSTANDSWNSPSWVYEDKVDSDFSEYKPLLKFLFPKEVELSNNEKVYGVANKSWKQAYFVNTLPKGFHDCHEYVNCHENKTFAANVLSWTKRKDNGLIYVIAGSLEYLSYPEILKCLVDYIWASCDTASYIQSLGNQYSKNDIPHSYWFIQNFVTRNPLLTKALFQLIPPSEKSDEKILDDFVDKTERILELTALMLSLLRNSTSSDDVEYWYIKAYIPILFNRILSNDKKSKKDTLDILEILFDCTLENTFEDLVLPLVKEDPKRWLGATITIDKVRDDNELLILNSRYSHALFGKKDNCIPFLDKVLNVSEEENKTFVEDYISLFKNLRENIQLAYDQRGIPNFYIRPDLLNKDNYPNLISALYEPNLAFIPIGPAIAQLAGTPFWKGDDLRIVRKESGFYFSTEL</sequence>
<organism evidence="4 5">
    <name type="scientific">Hallella mizrahii</name>
    <dbReference type="NCBI Taxonomy" id="2606637"/>
    <lineage>
        <taxon>Bacteria</taxon>
        <taxon>Pseudomonadati</taxon>
        <taxon>Bacteroidota</taxon>
        <taxon>Bacteroidia</taxon>
        <taxon>Bacteroidales</taxon>
        <taxon>Prevotellaceae</taxon>
        <taxon>Hallella</taxon>
    </lineage>
</organism>
<dbReference type="Gene3D" id="3.40.50.300">
    <property type="entry name" value="P-loop containing nucleotide triphosphate hydrolases"/>
    <property type="match status" value="1"/>
</dbReference>
<comment type="caution">
    <text evidence="4">The sequence shown here is derived from an EMBL/GenBank/DDBJ whole genome shotgun (WGS) entry which is preliminary data.</text>
</comment>
<feature type="domain" description="KAP NTPase" evidence="3">
    <location>
        <begin position="182"/>
        <end position="420"/>
    </location>
</feature>
<dbReference type="EMBL" id="VUNG01000051">
    <property type="protein sequence ID" value="MST85772.1"/>
    <property type="molecule type" value="Genomic_DNA"/>
</dbReference>
<dbReference type="Proteomes" id="UP000438914">
    <property type="component" value="Unassembled WGS sequence"/>
</dbReference>
<keyword evidence="2" id="KW-1133">Transmembrane helix</keyword>
<dbReference type="SUPFAM" id="SSF52540">
    <property type="entry name" value="P-loop containing nucleoside triphosphate hydrolases"/>
    <property type="match status" value="1"/>
</dbReference>
<dbReference type="InterPro" id="IPR027417">
    <property type="entry name" value="P-loop_NTPase"/>
</dbReference>
<evidence type="ECO:0000313" key="5">
    <source>
        <dbReference type="Proteomes" id="UP000438914"/>
    </source>
</evidence>
<keyword evidence="2" id="KW-0472">Membrane</keyword>
<keyword evidence="5" id="KW-1185">Reference proteome</keyword>
<feature type="region of interest" description="Disordered" evidence="1">
    <location>
        <begin position="140"/>
        <end position="159"/>
    </location>
</feature>